<protein>
    <recommendedName>
        <fullName evidence="2">Antitoxin</fullName>
    </recommendedName>
</protein>
<evidence type="ECO:0000256" key="2">
    <source>
        <dbReference type="RuleBase" id="RU362080"/>
    </source>
</evidence>
<comment type="function">
    <text evidence="2">Antitoxin component of a type II toxin-antitoxin (TA) system.</text>
</comment>
<reference evidence="3 4" key="1">
    <citation type="journal article" date="2016" name="Nat. Commun.">
        <title>Thousands of microbial genomes shed light on interconnected biogeochemical processes in an aquifer system.</title>
        <authorList>
            <person name="Anantharaman K."/>
            <person name="Brown C.T."/>
            <person name="Hug L.A."/>
            <person name="Sharon I."/>
            <person name="Castelle C.J."/>
            <person name="Probst A.J."/>
            <person name="Thomas B.C."/>
            <person name="Singh A."/>
            <person name="Wilkins M.J."/>
            <person name="Karaoz U."/>
            <person name="Brodie E.L."/>
            <person name="Williams K.H."/>
            <person name="Hubbard S.S."/>
            <person name="Banfield J.F."/>
        </authorList>
    </citation>
    <scope>NUCLEOTIDE SEQUENCE [LARGE SCALE GENOMIC DNA]</scope>
</reference>
<accession>A0A1F4Z9U8</accession>
<dbReference type="SUPFAM" id="SSF143120">
    <property type="entry name" value="YefM-like"/>
    <property type="match status" value="1"/>
</dbReference>
<dbReference type="Gene3D" id="3.40.1620.10">
    <property type="entry name" value="YefM-like domain"/>
    <property type="match status" value="1"/>
</dbReference>
<dbReference type="InterPro" id="IPR006442">
    <property type="entry name" value="Antitoxin_Phd/YefM"/>
</dbReference>
<gene>
    <name evidence="3" type="ORF">A2989_02175</name>
</gene>
<sequence length="103" mass="11798">MTYVTVSLYDSVIIQQLINDQKFANIQKAQAGLTKLFADAEKTDSFYTVMKNDEPLGVLLPQRRWESLTEDFEAMSSPNYKKRIAAARKSPRVSAQQIRKLIK</sequence>
<comment type="caution">
    <text evidence="3">The sequence shown here is derived from an EMBL/GenBank/DDBJ whole genome shotgun (WGS) entry which is preliminary data.</text>
</comment>
<dbReference type="Pfam" id="PF02604">
    <property type="entry name" value="PhdYeFM_antitox"/>
    <property type="match status" value="1"/>
</dbReference>
<dbReference type="Proteomes" id="UP000177080">
    <property type="component" value="Unassembled WGS sequence"/>
</dbReference>
<organism evidence="3 4">
    <name type="scientific">Candidatus Amesbacteria bacterium RIFCSPLOWO2_01_FULL_48_25</name>
    <dbReference type="NCBI Taxonomy" id="1797259"/>
    <lineage>
        <taxon>Bacteria</taxon>
        <taxon>Candidatus Amesiibacteriota</taxon>
    </lineage>
</organism>
<name>A0A1F4Z9U8_9BACT</name>
<evidence type="ECO:0000256" key="1">
    <source>
        <dbReference type="ARBA" id="ARBA00009981"/>
    </source>
</evidence>
<dbReference type="STRING" id="1797259.A2989_02175"/>
<dbReference type="EMBL" id="MEXN01000009">
    <property type="protein sequence ID" value="OGD03100.1"/>
    <property type="molecule type" value="Genomic_DNA"/>
</dbReference>
<evidence type="ECO:0000313" key="3">
    <source>
        <dbReference type="EMBL" id="OGD03100.1"/>
    </source>
</evidence>
<dbReference type="AlphaFoldDB" id="A0A1F4Z9U8"/>
<dbReference type="InterPro" id="IPR036165">
    <property type="entry name" value="YefM-like_sf"/>
</dbReference>
<comment type="similarity">
    <text evidence="1 2">Belongs to the phD/YefM antitoxin family.</text>
</comment>
<evidence type="ECO:0000313" key="4">
    <source>
        <dbReference type="Proteomes" id="UP000177080"/>
    </source>
</evidence>
<proteinExistence type="inferred from homology"/>